<evidence type="ECO:0000313" key="9">
    <source>
        <dbReference type="Proteomes" id="UP000631312"/>
    </source>
</evidence>
<comment type="caution">
    <text evidence="7">The sequence shown here is derived from an EMBL/GenBank/DDBJ whole genome shotgun (WGS) entry which is preliminary data.</text>
</comment>
<accession>A0A7W7MKF8</accession>
<comment type="function">
    <text evidence="5">ATP-dependent carboxylate-amine ligase which exhibits weak glutamate--cysteine ligase activity.</text>
</comment>
<proteinExistence type="inferred from homology"/>
<dbReference type="HAMAP" id="MF_01609">
    <property type="entry name" value="Glu_cys_ligase_2"/>
    <property type="match status" value="1"/>
</dbReference>
<dbReference type="GO" id="GO:0042398">
    <property type="term" value="P:modified amino acid biosynthetic process"/>
    <property type="evidence" value="ECO:0007669"/>
    <property type="project" value="InterPro"/>
</dbReference>
<name>A0A7W7MKF8_9ACTN</name>
<keyword evidence="1 5" id="KW-0436">Ligase</keyword>
<evidence type="ECO:0000313" key="7">
    <source>
        <dbReference type="EMBL" id="MBB4753604.1"/>
    </source>
</evidence>
<gene>
    <name evidence="6" type="primary">ybdK</name>
    <name evidence="6" type="ORF">Alo02nite_10390</name>
    <name evidence="7" type="ORF">BJ964_007765</name>
</gene>
<comment type="catalytic activity">
    <reaction evidence="4 5">
        <text>L-cysteine + L-glutamate + ATP = gamma-L-glutamyl-L-cysteine + ADP + phosphate + H(+)</text>
        <dbReference type="Rhea" id="RHEA:13285"/>
        <dbReference type="ChEBI" id="CHEBI:15378"/>
        <dbReference type="ChEBI" id="CHEBI:29985"/>
        <dbReference type="ChEBI" id="CHEBI:30616"/>
        <dbReference type="ChEBI" id="CHEBI:35235"/>
        <dbReference type="ChEBI" id="CHEBI:43474"/>
        <dbReference type="ChEBI" id="CHEBI:58173"/>
        <dbReference type="ChEBI" id="CHEBI:456216"/>
        <dbReference type="EC" id="6.3.2.2"/>
    </reaction>
</comment>
<reference evidence="7 8" key="1">
    <citation type="submission" date="2020-08" db="EMBL/GenBank/DDBJ databases">
        <title>Sequencing the genomes of 1000 actinobacteria strains.</title>
        <authorList>
            <person name="Klenk H.-P."/>
        </authorList>
    </citation>
    <scope>NUCLEOTIDE SEQUENCE [LARGE SCALE GENOMIC DNA]</scope>
    <source>
        <strain evidence="7 8">DSM 43150</strain>
    </source>
</reference>
<protein>
    <recommendedName>
        <fullName evidence="5">Putative glutamate--cysteine ligase 2</fullName>
        <ecNumber evidence="5">6.3.2.2</ecNumber>
    </recommendedName>
    <alternativeName>
        <fullName evidence="5">Gamma-glutamylcysteine synthetase 2</fullName>
        <shortName evidence="5">GCS 2</shortName>
        <shortName evidence="5">Gamma-GCS 2</shortName>
    </alternativeName>
</protein>
<keyword evidence="9" id="KW-1185">Reference proteome</keyword>
<evidence type="ECO:0000256" key="4">
    <source>
        <dbReference type="ARBA" id="ARBA00048819"/>
    </source>
</evidence>
<keyword evidence="2 5" id="KW-0547">Nucleotide-binding</keyword>
<evidence type="ECO:0000313" key="6">
    <source>
        <dbReference type="EMBL" id="GIE38141.1"/>
    </source>
</evidence>
<dbReference type="InterPro" id="IPR050141">
    <property type="entry name" value="GCL_type2/YbdK_subfam"/>
</dbReference>
<dbReference type="Pfam" id="PF04107">
    <property type="entry name" value="GCS2"/>
    <property type="match status" value="1"/>
</dbReference>
<reference evidence="6 9" key="2">
    <citation type="submission" date="2021-01" db="EMBL/GenBank/DDBJ databases">
        <title>Whole genome shotgun sequence of Actinoplanes lobatus NBRC 12513.</title>
        <authorList>
            <person name="Komaki H."/>
            <person name="Tamura T."/>
        </authorList>
    </citation>
    <scope>NUCLEOTIDE SEQUENCE [LARGE SCALE GENOMIC DNA]</scope>
    <source>
        <strain evidence="6 9">NBRC 12513</strain>
    </source>
</reference>
<dbReference type="Gene3D" id="3.30.590.20">
    <property type="match status" value="1"/>
</dbReference>
<dbReference type="InterPro" id="IPR014746">
    <property type="entry name" value="Gln_synth/guanido_kin_cat_dom"/>
</dbReference>
<evidence type="ECO:0000313" key="8">
    <source>
        <dbReference type="Proteomes" id="UP000590511"/>
    </source>
</evidence>
<dbReference type="InterPro" id="IPR006336">
    <property type="entry name" value="GCS2"/>
</dbReference>
<organism evidence="7 8">
    <name type="scientific">Actinoplanes lobatus</name>
    <dbReference type="NCBI Taxonomy" id="113568"/>
    <lineage>
        <taxon>Bacteria</taxon>
        <taxon>Bacillati</taxon>
        <taxon>Actinomycetota</taxon>
        <taxon>Actinomycetes</taxon>
        <taxon>Micromonosporales</taxon>
        <taxon>Micromonosporaceae</taxon>
        <taxon>Actinoplanes</taxon>
    </lineage>
</organism>
<keyword evidence="3 5" id="KW-0067">ATP-binding</keyword>
<dbReference type="NCBIfam" id="TIGR02050">
    <property type="entry name" value="gshA_cyan_rel"/>
    <property type="match status" value="1"/>
</dbReference>
<evidence type="ECO:0000256" key="5">
    <source>
        <dbReference type="HAMAP-Rule" id="MF_01609"/>
    </source>
</evidence>
<dbReference type="InterPro" id="IPR011793">
    <property type="entry name" value="YbdK"/>
</dbReference>
<dbReference type="PANTHER" id="PTHR36510:SF1">
    <property type="entry name" value="GLUTAMATE--CYSTEINE LIGASE 2-RELATED"/>
    <property type="match status" value="1"/>
</dbReference>
<dbReference type="Proteomes" id="UP000631312">
    <property type="component" value="Unassembled WGS sequence"/>
</dbReference>
<dbReference type="SUPFAM" id="SSF55931">
    <property type="entry name" value="Glutamine synthetase/guanido kinase"/>
    <property type="match status" value="1"/>
</dbReference>
<evidence type="ECO:0000256" key="1">
    <source>
        <dbReference type="ARBA" id="ARBA00022598"/>
    </source>
</evidence>
<dbReference type="GO" id="GO:0005524">
    <property type="term" value="F:ATP binding"/>
    <property type="evidence" value="ECO:0007669"/>
    <property type="project" value="UniProtKB-KW"/>
</dbReference>
<dbReference type="Proteomes" id="UP000590511">
    <property type="component" value="Unassembled WGS sequence"/>
</dbReference>
<comment type="similarity">
    <text evidence="5">Belongs to the glutamate--cysteine ligase type 2 family. YbdK subfamily.</text>
</comment>
<dbReference type="RefSeq" id="WP_188125279.1">
    <property type="nucleotide sequence ID" value="NZ_BOMP01000016.1"/>
</dbReference>
<evidence type="ECO:0000256" key="3">
    <source>
        <dbReference type="ARBA" id="ARBA00022840"/>
    </source>
</evidence>
<dbReference type="EMBL" id="BOMP01000016">
    <property type="protein sequence ID" value="GIE38141.1"/>
    <property type="molecule type" value="Genomic_DNA"/>
</dbReference>
<evidence type="ECO:0000256" key="2">
    <source>
        <dbReference type="ARBA" id="ARBA00022741"/>
    </source>
</evidence>
<sequence length="365" mass="38154">MSGDIVTLRVEEDFLLLDPAHGWPTQAAPALLDSLRGLPGPHADLMRYQISATTPECSNAAGLSRELHRARDLLATGAHGLGCELVASGTAPYGAHGLSTISDLPRYRALALRYPALAARSGVCGCRVHVTVPSRDLGARVLGRLRPWLATLLAISANSPIAGGRDTGWASTRYEALAPWPTLRPPEVWPGADAYDQAVRQAVRAGSALDERGVQFLARLTPGRPEVEVRVTDTCPDAATTVLVATLTRALVATAAAEIHADVPAAPAPRPWVVAGVLVAARNGLGGMGVDPCTGRAVPAWDLLHRAVGHAGKALADLGDTDTVDALLTRLRELGTGADRQRRLWTSTAAAPAMVASLRALTVGA</sequence>
<dbReference type="EC" id="6.3.2.2" evidence="5"/>
<dbReference type="PANTHER" id="PTHR36510">
    <property type="entry name" value="GLUTAMATE--CYSTEINE LIGASE 2-RELATED"/>
    <property type="match status" value="1"/>
</dbReference>
<dbReference type="GO" id="GO:0004357">
    <property type="term" value="F:glutamate-cysteine ligase activity"/>
    <property type="evidence" value="ECO:0007669"/>
    <property type="project" value="UniProtKB-EC"/>
</dbReference>
<dbReference type="AlphaFoldDB" id="A0A7W7MKF8"/>
<dbReference type="EMBL" id="JACHNC010000001">
    <property type="protein sequence ID" value="MBB4753604.1"/>
    <property type="molecule type" value="Genomic_DNA"/>
</dbReference>